<dbReference type="AlphaFoldDB" id="A0AB34AAQ0"/>
<proteinExistence type="predicted"/>
<gene>
    <name evidence="2" type="ORF">LCR01_09780</name>
</gene>
<sequence length="51" mass="5970">MVHEFFSEVGYWLVFLLSRMFLLGMLGLFIMLVFVYPYRIAIILGIIGVQL</sequence>
<feature type="transmembrane region" description="Helical" evidence="1">
    <location>
        <begin position="12"/>
        <end position="36"/>
    </location>
</feature>
<evidence type="ECO:0000313" key="2">
    <source>
        <dbReference type="EMBL" id="GEO76535.1"/>
    </source>
</evidence>
<keyword evidence="1" id="KW-0812">Transmembrane</keyword>
<evidence type="ECO:0000313" key="3">
    <source>
        <dbReference type="Proteomes" id="UP000321618"/>
    </source>
</evidence>
<dbReference type="EMBL" id="BJZM01000017">
    <property type="protein sequence ID" value="GEO76535.1"/>
    <property type="molecule type" value="Genomic_DNA"/>
</dbReference>
<accession>A0AB34AAQ0</accession>
<organism evidence="2 3">
    <name type="scientific">Companilactobacillus crustorum</name>
    <dbReference type="NCBI Taxonomy" id="392416"/>
    <lineage>
        <taxon>Bacteria</taxon>
        <taxon>Bacillati</taxon>
        <taxon>Bacillota</taxon>
        <taxon>Bacilli</taxon>
        <taxon>Lactobacillales</taxon>
        <taxon>Lactobacillaceae</taxon>
        <taxon>Companilactobacillus</taxon>
    </lineage>
</organism>
<comment type="caution">
    <text evidence="2">The sequence shown here is derived from an EMBL/GenBank/DDBJ whole genome shotgun (WGS) entry which is preliminary data.</text>
</comment>
<protein>
    <submittedName>
        <fullName evidence="2">Uncharacterized protein</fullName>
    </submittedName>
</protein>
<keyword evidence="1" id="KW-0472">Membrane</keyword>
<name>A0AB34AAQ0_9LACO</name>
<evidence type="ECO:0000256" key="1">
    <source>
        <dbReference type="SAM" id="Phobius"/>
    </source>
</evidence>
<reference evidence="2 3" key="1">
    <citation type="submission" date="2019-07" db="EMBL/GenBank/DDBJ databases">
        <title>Whole genome shotgun sequence of Lactobacillus crustorum NBRC 107159.</title>
        <authorList>
            <person name="Hosoyama A."/>
            <person name="Uohara A."/>
            <person name="Ohji S."/>
            <person name="Ichikawa N."/>
        </authorList>
    </citation>
    <scope>NUCLEOTIDE SEQUENCE [LARGE SCALE GENOMIC DNA]</scope>
    <source>
        <strain evidence="2 3">NBRC 107159</strain>
    </source>
</reference>
<dbReference type="Proteomes" id="UP000321618">
    <property type="component" value="Unassembled WGS sequence"/>
</dbReference>
<keyword evidence="1" id="KW-1133">Transmembrane helix</keyword>